<dbReference type="Proteomes" id="UP000295097">
    <property type="component" value="Unassembled WGS sequence"/>
</dbReference>
<protein>
    <submittedName>
        <fullName evidence="1">Uncharacterized protein</fullName>
    </submittedName>
</protein>
<name>A0A4R3NSP0_9HYPH</name>
<evidence type="ECO:0000313" key="2">
    <source>
        <dbReference type="Proteomes" id="UP000295097"/>
    </source>
</evidence>
<organism evidence="1 2">
    <name type="scientific">Martelella mediterranea</name>
    <dbReference type="NCBI Taxonomy" id="293089"/>
    <lineage>
        <taxon>Bacteria</taxon>
        <taxon>Pseudomonadati</taxon>
        <taxon>Pseudomonadota</taxon>
        <taxon>Alphaproteobacteria</taxon>
        <taxon>Hyphomicrobiales</taxon>
        <taxon>Aurantimonadaceae</taxon>
        <taxon>Martelella</taxon>
    </lineage>
</organism>
<evidence type="ECO:0000313" key="1">
    <source>
        <dbReference type="EMBL" id="TCT39591.1"/>
    </source>
</evidence>
<sequence>MFSCAKASRYELCEIHGLTITARCDVAQQKYPVLNYLPLVKLHDWIRRDGLDILVERESRNMKGTLNKMLKQAQISEALLRAVSLKQVAETHFPIGKGNKAHKEASRRFHELVEENRSFEALLKKSPNEVFSWFVEHRPKDVEALVRQLSRHQVLGHYFLEKISEEEDGSATGYVCLLREVITLPRSVAERLGRGLDQGTYQSICAGEVFENGLCIQKNDLAMPVVEIGSPTIEHILQSFAQLFGRIGVADPVEDVIGGIVEHCISSDR</sequence>
<reference evidence="1 2" key="1">
    <citation type="submission" date="2019-03" db="EMBL/GenBank/DDBJ databases">
        <title>Freshwater and sediment microbial communities from various areas in North America, analyzing microbe dynamics in response to fracking.</title>
        <authorList>
            <person name="Lamendella R."/>
        </authorList>
    </citation>
    <scope>NUCLEOTIDE SEQUENCE [LARGE SCALE GENOMIC DNA]</scope>
    <source>
        <strain evidence="1 2">175.2</strain>
    </source>
</reference>
<comment type="caution">
    <text evidence="1">The sequence shown here is derived from an EMBL/GenBank/DDBJ whole genome shotgun (WGS) entry which is preliminary data.</text>
</comment>
<proteinExistence type="predicted"/>
<dbReference type="AlphaFoldDB" id="A0A4R3NSP0"/>
<dbReference type="EMBL" id="SMAR01000012">
    <property type="protein sequence ID" value="TCT39591.1"/>
    <property type="molecule type" value="Genomic_DNA"/>
</dbReference>
<keyword evidence="2" id="KW-1185">Reference proteome</keyword>
<accession>A0A4R3NSP0</accession>
<gene>
    <name evidence="1" type="ORF">EDC90_101289</name>
</gene>